<dbReference type="GO" id="GO:0016024">
    <property type="term" value="P:CDP-diacylglycerol biosynthetic process"/>
    <property type="evidence" value="ECO:0007669"/>
    <property type="project" value="UniProtKB-UniPathway"/>
</dbReference>
<evidence type="ECO:0000256" key="7">
    <source>
        <dbReference type="ARBA" id="ARBA00019373"/>
    </source>
</evidence>
<evidence type="ECO:0000256" key="2">
    <source>
        <dbReference type="ARBA" id="ARBA00004651"/>
    </source>
</evidence>
<evidence type="ECO:0000256" key="10">
    <source>
        <dbReference type="ARBA" id="ARBA00022679"/>
    </source>
</evidence>
<feature type="transmembrane region" description="Helical" evidence="19">
    <location>
        <begin position="143"/>
        <end position="166"/>
    </location>
</feature>
<keyword evidence="14" id="KW-0443">Lipid metabolism</keyword>
<sequence length="289" mass="29485">MSANPTDEPAQGREGTRIGPDLWPRVAAAIVLGLAALAATWFGGIVFVAFWWVASAIVLWEWQRLVGGERLAARVAAGALLLALAALETLHNHALLSLAALAAAALAVGAVAAPRDRIWAAAGALYAGALVVSLGLLQTSPSYGLPAILWLFAIVWGADVAAYFAGRAIGGPRLWASVSPGKTWSGAIAGALAGAALGLALALVLVPGSILMDEVFTLGLAAAIVSELGDLFESAVKRRFGVKDSSGLIPGHGGLMDRLDSFIAASAFAAVVAALNTRGSFIASGLFQW</sequence>
<feature type="transmembrane region" description="Helical" evidence="19">
    <location>
        <begin position="262"/>
        <end position="287"/>
    </location>
</feature>
<dbReference type="EC" id="2.7.7.41" evidence="6 18"/>
<keyword evidence="11 18" id="KW-0812">Transmembrane</keyword>
<dbReference type="PANTHER" id="PTHR46382">
    <property type="entry name" value="PHOSPHATIDATE CYTIDYLYLTRANSFERASE"/>
    <property type="match status" value="1"/>
</dbReference>
<gene>
    <name evidence="20" type="ORF">DFR50_12159</name>
</gene>
<evidence type="ECO:0000256" key="12">
    <source>
        <dbReference type="ARBA" id="ARBA00022695"/>
    </source>
</evidence>
<name>A0A366F521_9HYPH</name>
<comment type="pathway">
    <text evidence="4">Lipid metabolism.</text>
</comment>
<evidence type="ECO:0000256" key="6">
    <source>
        <dbReference type="ARBA" id="ARBA00012487"/>
    </source>
</evidence>
<keyword evidence="21" id="KW-1185">Reference proteome</keyword>
<evidence type="ECO:0000256" key="19">
    <source>
        <dbReference type="SAM" id="Phobius"/>
    </source>
</evidence>
<dbReference type="PROSITE" id="PS01315">
    <property type="entry name" value="CDS"/>
    <property type="match status" value="1"/>
</dbReference>
<keyword evidence="13 19" id="KW-1133">Transmembrane helix</keyword>
<dbReference type="UniPathway" id="UPA00557">
    <property type="reaction ID" value="UER00614"/>
</dbReference>
<dbReference type="GO" id="GO:0005886">
    <property type="term" value="C:plasma membrane"/>
    <property type="evidence" value="ECO:0007669"/>
    <property type="project" value="UniProtKB-SubCell"/>
</dbReference>
<protein>
    <recommendedName>
        <fullName evidence="7 18">Phosphatidate cytidylyltransferase</fullName>
        <ecNumber evidence="6 18">2.7.7.41</ecNumber>
    </recommendedName>
</protein>
<dbReference type="Proteomes" id="UP000253529">
    <property type="component" value="Unassembled WGS sequence"/>
</dbReference>
<evidence type="ECO:0000256" key="9">
    <source>
        <dbReference type="ARBA" id="ARBA00022516"/>
    </source>
</evidence>
<evidence type="ECO:0000256" key="17">
    <source>
        <dbReference type="ARBA" id="ARBA00023264"/>
    </source>
</evidence>
<feature type="transmembrane region" description="Helical" evidence="19">
    <location>
        <begin position="118"/>
        <end position="137"/>
    </location>
</feature>
<evidence type="ECO:0000256" key="5">
    <source>
        <dbReference type="ARBA" id="ARBA00010185"/>
    </source>
</evidence>
<keyword evidence="8" id="KW-1003">Cell membrane</keyword>
<evidence type="ECO:0000256" key="18">
    <source>
        <dbReference type="RuleBase" id="RU003938"/>
    </source>
</evidence>
<feature type="transmembrane region" description="Helical" evidence="19">
    <location>
        <begin position="26"/>
        <end position="59"/>
    </location>
</feature>
<reference evidence="20 21" key="1">
    <citation type="submission" date="2018-06" db="EMBL/GenBank/DDBJ databases">
        <title>Genomic Encyclopedia of Type Strains, Phase IV (KMG-IV): sequencing the most valuable type-strain genomes for metagenomic binning, comparative biology and taxonomic classification.</title>
        <authorList>
            <person name="Goeker M."/>
        </authorList>
    </citation>
    <scope>NUCLEOTIDE SEQUENCE [LARGE SCALE GENOMIC DNA]</scope>
    <source>
        <strain evidence="20 21">DSM 24875</strain>
    </source>
</reference>
<evidence type="ECO:0000256" key="4">
    <source>
        <dbReference type="ARBA" id="ARBA00005189"/>
    </source>
</evidence>
<comment type="similarity">
    <text evidence="5 18">Belongs to the CDS family.</text>
</comment>
<evidence type="ECO:0000256" key="3">
    <source>
        <dbReference type="ARBA" id="ARBA00005119"/>
    </source>
</evidence>
<keyword evidence="10 18" id="KW-0808">Transferase</keyword>
<feature type="transmembrane region" description="Helical" evidence="19">
    <location>
        <begin position="93"/>
        <end position="111"/>
    </location>
</feature>
<evidence type="ECO:0000256" key="11">
    <source>
        <dbReference type="ARBA" id="ARBA00022692"/>
    </source>
</evidence>
<dbReference type="Pfam" id="PF01148">
    <property type="entry name" value="CTP_transf_1"/>
    <property type="match status" value="1"/>
</dbReference>
<feature type="transmembrane region" description="Helical" evidence="19">
    <location>
        <begin position="71"/>
        <end position="87"/>
    </location>
</feature>
<evidence type="ECO:0000256" key="8">
    <source>
        <dbReference type="ARBA" id="ARBA00022475"/>
    </source>
</evidence>
<organism evidence="20 21">
    <name type="scientific">Roseiarcus fermentans</name>
    <dbReference type="NCBI Taxonomy" id="1473586"/>
    <lineage>
        <taxon>Bacteria</taxon>
        <taxon>Pseudomonadati</taxon>
        <taxon>Pseudomonadota</taxon>
        <taxon>Alphaproteobacteria</taxon>
        <taxon>Hyphomicrobiales</taxon>
        <taxon>Roseiarcaceae</taxon>
        <taxon>Roseiarcus</taxon>
    </lineage>
</organism>
<evidence type="ECO:0000256" key="14">
    <source>
        <dbReference type="ARBA" id="ARBA00023098"/>
    </source>
</evidence>
<keyword evidence="12 18" id="KW-0548">Nucleotidyltransferase</keyword>
<evidence type="ECO:0000256" key="13">
    <source>
        <dbReference type="ARBA" id="ARBA00022989"/>
    </source>
</evidence>
<comment type="pathway">
    <text evidence="3 18">Phospholipid metabolism; CDP-diacylglycerol biosynthesis; CDP-diacylglycerol from sn-glycerol 3-phosphate: step 3/3.</text>
</comment>
<accession>A0A366F521</accession>
<dbReference type="PANTHER" id="PTHR46382:SF1">
    <property type="entry name" value="PHOSPHATIDATE CYTIDYLYLTRANSFERASE"/>
    <property type="match status" value="1"/>
</dbReference>
<feature type="transmembrane region" description="Helical" evidence="19">
    <location>
        <begin position="187"/>
        <end position="210"/>
    </location>
</feature>
<dbReference type="AlphaFoldDB" id="A0A366F521"/>
<comment type="subcellular location">
    <subcellularLocation>
        <location evidence="2">Cell membrane</location>
        <topology evidence="2">Multi-pass membrane protein</topology>
    </subcellularLocation>
</comment>
<comment type="catalytic activity">
    <reaction evidence="1 18">
        <text>a 1,2-diacyl-sn-glycero-3-phosphate + CTP + H(+) = a CDP-1,2-diacyl-sn-glycerol + diphosphate</text>
        <dbReference type="Rhea" id="RHEA:16229"/>
        <dbReference type="ChEBI" id="CHEBI:15378"/>
        <dbReference type="ChEBI" id="CHEBI:33019"/>
        <dbReference type="ChEBI" id="CHEBI:37563"/>
        <dbReference type="ChEBI" id="CHEBI:58332"/>
        <dbReference type="ChEBI" id="CHEBI:58608"/>
        <dbReference type="EC" id="2.7.7.41"/>
    </reaction>
</comment>
<keyword evidence="9" id="KW-0444">Lipid biosynthesis</keyword>
<keyword evidence="16" id="KW-0594">Phospholipid biosynthesis</keyword>
<dbReference type="InterPro" id="IPR000374">
    <property type="entry name" value="PC_trans"/>
</dbReference>
<dbReference type="OrthoDB" id="9799199at2"/>
<dbReference type="GO" id="GO:0004605">
    <property type="term" value="F:phosphatidate cytidylyltransferase activity"/>
    <property type="evidence" value="ECO:0007669"/>
    <property type="project" value="UniProtKB-EC"/>
</dbReference>
<keyword evidence="17" id="KW-1208">Phospholipid metabolism</keyword>
<dbReference type="RefSeq" id="WP_113890726.1">
    <property type="nucleotide sequence ID" value="NZ_QNRK01000021.1"/>
</dbReference>
<keyword evidence="15 19" id="KW-0472">Membrane</keyword>
<dbReference type="EMBL" id="QNRK01000021">
    <property type="protein sequence ID" value="RBP09714.1"/>
    <property type="molecule type" value="Genomic_DNA"/>
</dbReference>
<comment type="caution">
    <text evidence="20">The sequence shown here is derived from an EMBL/GenBank/DDBJ whole genome shotgun (WGS) entry which is preliminary data.</text>
</comment>
<evidence type="ECO:0000256" key="15">
    <source>
        <dbReference type="ARBA" id="ARBA00023136"/>
    </source>
</evidence>
<evidence type="ECO:0000256" key="1">
    <source>
        <dbReference type="ARBA" id="ARBA00001698"/>
    </source>
</evidence>
<evidence type="ECO:0000313" key="20">
    <source>
        <dbReference type="EMBL" id="RBP09714.1"/>
    </source>
</evidence>
<evidence type="ECO:0000256" key="16">
    <source>
        <dbReference type="ARBA" id="ARBA00023209"/>
    </source>
</evidence>
<evidence type="ECO:0000313" key="21">
    <source>
        <dbReference type="Proteomes" id="UP000253529"/>
    </source>
</evidence>
<proteinExistence type="inferred from homology"/>